<feature type="active site" description="Proton donor; for dehydratase activity" evidence="5">
    <location>
        <position position="670"/>
    </location>
</feature>
<keyword evidence="2" id="KW-0597">Phosphoprotein</keyword>
<feature type="region of interest" description="C-terminal hotdog fold" evidence="5">
    <location>
        <begin position="613"/>
        <end position="746"/>
    </location>
</feature>
<keyword evidence="4" id="KW-0012">Acyltransferase</keyword>
<dbReference type="Pfam" id="PF14765">
    <property type="entry name" value="PS-DH"/>
    <property type="match status" value="1"/>
</dbReference>
<dbReference type="SMART" id="SM00822">
    <property type="entry name" value="PKS_KR"/>
    <property type="match status" value="1"/>
</dbReference>
<evidence type="ECO:0000259" key="7">
    <source>
        <dbReference type="PROSITE" id="PS52019"/>
    </source>
</evidence>
<dbReference type="Gene3D" id="1.10.1200.10">
    <property type="entry name" value="ACP-like"/>
    <property type="match status" value="1"/>
</dbReference>
<dbReference type="SUPFAM" id="SSF52151">
    <property type="entry name" value="FabD/lysophospholipase-like"/>
    <property type="match status" value="1"/>
</dbReference>
<dbReference type="PROSITE" id="PS50075">
    <property type="entry name" value="CARRIER"/>
    <property type="match status" value="1"/>
</dbReference>
<dbReference type="SMART" id="SM00823">
    <property type="entry name" value="PKS_PP"/>
    <property type="match status" value="1"/>
</dbReference>
<dbReference type="InterPro" id="IPR036291">
    <property type="entry name" value="NAD(P)-bd_dom_sf"/>
</dbReference>
<feature type="domain" description="PKS/mFAS DH" evidence="7">
    <location>
        <begin position="475"/>
        <end position="746"/>
    </location>
</feature>
<evidence type="ECO:0000256" key="5">
    <source>
        <dbReference type="PROSITE-ProRule" id="PRU01363"/>
    </source>
</evidence>
<dbReference type="Pfam" id="PF08659">
    <property type="entry name" value="KR"/>
    <property type="match status" value="1"/>
</dbReference>
<dbReference type="CDD" id="cd08955">
    <property type="entry name" value="KR_2_FAS_SDR_x"/>
    <property type="match status" value="1"/>
</dbReference>
<feature type="domain" description="Carrier" evidence="6">
    <location>
        <begin position="1218"/>
        <end position="1298"/>
    </location>
</feature>
<dbReference type="InterPro" id="IPR050091">
    <property type="entry name" value="PKS_NRPS_Biosynth_Enz"/>
</dbReference>
<evidence type="ECO:0000259" key="6">
    <source>
        <dbReference type="PROSITE" id="PS50075"/>
    </source>
</evidence>
<dbReference type="InterPro" id="IPR020807">
    <property type="entry name" value="PKS_DH"/>
</dbReference>
<dbReference type="InterPro" id="IPR020806">
    <property type="entry name" value="PKS_PP-bd"/>
</dbReference>
<dbReference type="InterPro" id="IPR057326">
    <property type="entry name" value="KR_dom"/>
</dbReference>
<dbReference type="InterPro" id="IPR006162">
    <property type="entry name" value="Ppantetheine_attach_site"/>
</dbReference>
<accession>A0ABW2Y079</accession>
<feature type="active site" description="Proton acceptor; for dehydratase activity" evidence="5">
    <location>
        <position position="507"/>
    </location>
</feature>
<organism evidence="8 9">
    <name type="scientific">Actinomadura fibrosa</name>
    <dbReference type="NCBI Taxonomy" id="111802"/>
    <lineage>
        <taxon>Bacteria</taxon>
        <taxon>Bacillati</taxon>
        <taxon>Actinomycetota</taxon>
        <taxon>Actinomycetes</taxon>
        <taxon>Streptosporangiales</taxon>
        <taxon>Thermomonosporaceae</taxon>
        <taxon>Actinomadura</taxon>
    </lineage>
</organism>
<dbReference type="InterPro" id="IPR013968">
    <property type="entry name" value="PKS_KR"/>
</dbReference>
<dbReference type="InterPro" id="IPR036736">
    <property type="entry name" value="ACP-like_sf"/>
</dbReference>
<feature type="region of interest" description="N-terminal hotdog fold" evidence="5">
    <location>
        <begin position="475"/>
        <end position="599"/>
    </location>
</feature>
<dbReference type="PROSITE" id="PS00012">
    <property type="entry name" value="PHOSPHOPANTETHEINE"/>
    <property type="match status" value="1"/>
</dbReference>
<sequence length="1321" mass="140449">SSFGISGTNAHLILQQPPDSAETAPAGAQVPRLPCVLSARTPEALAATARRLTAHLTAHPETEPATLGGILATGRAHFAHRAAVTASDRDGLVNALDALAEDRPAPALVRGEARTPGRPTFLFPGQGTQWAGMGAGLYAAFPLFAEAYEQVRAELDRHLDRPLSTAAADPELIGRTGYAQPALFALEVALHRLLLSYGLRPDYLIGHSLGELSAAQVAGVFDLADACVLVAARARLMESVGTAGAMVALRADPGEVVPHLSPEVSIAAVNGPAATVISGDETAVLRVADHFRAAGRQAERLRVTRAFHSAHLDRVLDEFREVAATVGYREPSIPVISGLTGTPDEAMWREGPDYWTTQLRETVRFMAGVHHLQDRGVGAYVEVGPGSALTVAVKECLTGEEVILTPTLRRGRPEPDTVLRALAELHCEGVPVHWPRTPARFAEDLPTYAFQHRRYWLTAPAPHETPEDKESGSSHSLLGTRMEVAGSAERRFTRSLHPDRTDILADHRLSGTVVMPAAAMVEWALAAIRDDDRTAWRLDDVVFHRPMSFPGDRPMTVQAVALDGAVRGFARPGGGRDGAAGERWQEYVTVAKAGPAGEKAPEPADVEALRTRMTELDVEQLYERLLRLGLEYGPAYRGLRGLWRCDDAALARVEGPGPGEGWTLPPAVLDGCFQTMGAFLDGTGAVPLPVSVDRITVFDPLPARLWCHARRRAADRADLELLSESGRRLATVEGLRVRTFTRADLTSLVGPALRGYRQEWRRAEGLRAGDWPPEGNWLVLGSDSKTAGEWRRALAGLGIGRPGARIDGLLYVGVMPKAPADPRDLPDAACHLAGKAAATLQRFLRAHVGDVPRIVICSAGAAVPDPDGDAPDLVQTVLASLARSVAAEHPRVPCVHVDLGRGEAPPPKEILARAVALPGSGHLAVRDGRWFEARLAEVAAPRHAPPPIRADATYLITGGRGGLGSAVAGWLADRGARSLLILGRGAEHTADPALARLGVQVEYVQADVADPAALDRALAHARDVLPPIRGIVHAAGLAADAALVDMTPDRFQRALAPKVRGAWHLHRAADRLELDFFVMFSSLAALIGSPGQANYMVGNAFMDALAEHRRLLGEPAVSIGWGPWAEVGMAVRHGALDSLAASGVQPVTPREGLQALAGLLTADGPVGLGKVDWWRFGAAVSRPVPYALLTDVLPAGPAGFRAARAAELALLAARDPAAARDGLVADLAERAGSLLGLDEAGRSPDLAETRLSELGLDSLMAVRLREQILADYRVEIAPDVLLGQGTALSVADAICRQLMVRSVLSDGDPADGDEETEVLVL</sequence>
<dbReference type="PROSITE" id="PS52019">
    <property type="entry name" value="PKS_MFAS_DH"/>
    <property type="match status" value="1"/>
</dbReference>
<evidence type="ECO:0000256" key="1">
    <source>
        <dbReference type="ARBA" id="ARBA00022450"/>
    </source>
</evidence>
<name>A0ABW2Y079_9ACTN</name>
<keyword evidence="1" id="KW-0596">Phosphopantetheine</keyword>
<dbReference type="Pfam" id="PF21089">
    <property type="entry name" value="PKS_DH_N"/>
    <property type="match status" value="1"/>
</dbReference>
<dbReference type="SUPFAM" id="SSF47336">
    <property type="entry name" value="ACP-like"/>
    <property type="match status" value="1"/>
</dbReference>
<dbReference type="InterPro" id="IPR042104">
    <property type="entry name" value="PKS_dehydratase_sf"/>
</dbReference>
<dbReference type="InterPro" id="IPR049552">
    <property type="entry name" value="PKS_DH_N"/>
</dbReference>
<dbReference type="RefSeq" id="WP_378326148.1">
    <property type="nucleotide sequence ID" value="NZ_JBHTGP010000035.1"/>
</dbReference>
<dbReference type="PANTHER" id="PTHR43775">
    <property type="entry name" value="FATTY ACID SYNTHASE"/>
    <property type="match status" value="1"/>
</dbReference>
<keyword evidence="3" id="KW-0808">Transferase</keyword>
<dbReference type="InterPro" id="IPR014043">
    <property type="entry name" value="Acyl_transferase_dom"/>
</dbReference>
<dbReference type="Gene3D" id="3.40.366.10">
    <property type="entry name" value="Malonyl-Coenzyme A Acyl Carrier Protein, domain 2"/>
    <property type="match status" value="1"/>
</dbReference>
<dbReference type="InterPro" id="IPR049900">
    <property type="entry name" value="PKS_mFAS_DH"/>
</dbReference>
<dbReference type="Pfam" id="PF22621">
    <property type="entry name" value="CurL-like_PKS_C"/>
    <property type="match status" value="1"/>
</dbReference>
<dbReference type="InterPro" id="IPR009081">
    <property type="entry name" value="PP-bd_ACP"/>
</dbReference>
<keyword evidence="9" id="KW-1185">Reference proteome</keyword>
<dbReference type="Proteomes" id="UP001597063">
    <property type="component" value="Unassembled WGS sequence"/>
</dbReference>
<dbReference type="Gene3D" id="3.30.70.3290">
    <property type="match status" value="1"/>
</dbReference>
<dbReference type="PANTHER" id="PTHR43775:SF51">
    <property type="entry name" value="INACTIVE PHENOLPHTHIOCEROL SYNTHESIS POLYKETIDE SYNTHASE TYPE I PKS1-RELATED"/>
    <property type="match status" value="1"/>
</dbReference>
<dbReference type="SUPFAM" id="SSF51735">
    <property type="entry name" value="NAD(P)-binding Rossmann-fold domains"/>
    <property type="match status" value="2"/>
</dbReference>
<dbReference type="Pfam" id="PF00698">
    <property type="entry name" value="Acyl_transf_1"/>
    <property type="match status" value="1"/>
</dbReference>
<evidence type="ECO:0000256" key="4">
    <source>
        <dbReference type="ARBA" id="ARBA00023315"/>
    </source>
</evidence>
<dbReference type="SMART" id="SM00827">
    <property type="entry name" value="PKS_AT"/>
    <property type="match status" value="1"/>
</dbReference>
<proteinExistence type="predicted"/>
<dbReference type="Pfam" id="PF00550">
    <property type="entry name" value="PP-binding"/>
    <property type="match status" value="1"/>
</dbReference>
<dbReference type="SUPFAM" id="SSF55048">
    <property type="entry name" value="Probable ACP-binding domain of malonyl-CoA ACP transacylase"/>
    <property type="match status" value="1"/>
</dbReference>
<evidence type="ECO:0000313" key="9">
    <source>
        <dbReference type="Proteomes" id="UP001597063"/>
    </source>
</evidence>
<dbReference type="EMBL" id="JBHTGP010000035">
    <property type="protein sequence ID" value="MFD0691982.1"/>
    <property type="molecule type" value="Genomic_DNA"/>
</dbReference>
<dbReference type="Gene3D" id="3.10.129.110">
    <property type="entry name" value="Polyketide synthase dehydratase"/>
    <property type="match status" value="1"/>
</dbReference>
<evidence type="ECO:0000313" key="8">
    <source>
        <dbReference type="EMBL" id="MFD0691982.1"/>
    </source>
</evidence>
<comment type="caution">
    <text evidence="8">The sequence shown here is derived from an EMBL/GenBank/DDBJ whole genome shotgun (WGS) entry which is preliminary data.</text>
</comment>
<feature type="non-terminal residue" evidence="8">
    <location>
        <position position="1"/>
    </location>
</feature>
<dbReference type="InterPro" id="IPR016036">
    <property type="entry name" value="Malonyl_transacylase_ACP-bd"/>
</dbReference>
<gene>
    <name evidence="8" type="ORF">ACFQZM_46370</name>
</gene>
<reference evidence="9" key="1">
    <citation type="journal article" date="2019" name="Int. J. Syst. Evol. Microbiol.">
        <title>The Global Catalogue of Microorganisms (GCM) 10K type strain sequencing project: providing services to taxonomists for standard genome sequencing and annotation.</title>
        <authorList>
            <consortium name="The Broad Institute Genomics Platform"/>
            <consortium name="The Broad Institute Genome Sequencing Center for Infectious Disease"/>
            <person name="Wu L."/>
            <person name="Ma J."/>
        </authorList>
    </citation>
    <scope>NUCLEOTIDE SEQUENCE [LARGE SCALE GENOMIC DNA]</scope>
    <source>
        <strain evidence="9">JCM 9371</strain>
    </source>
</reference>
<dbReference type="InterPro" id="IPR016035">
    <property type="entry name" value="Acyl_Trfase/lysoPLipase"/>
</dbReference>
<dbReference type="InterPro" id="IPR001227">
    <property type="entry name" value="Ac_transferase_dom_sf"/>
</dbReference>
<dbReference type="InterPro" id="IPR049551">
    <property type="entry name" value="PKS_DH_C"/>
</dbReference>
<dbReference type="SMART" id="SM00826">
    <property type="entry name" value="PKS_DH"/>
    <property type="match status" value="1"/>
</dbReference>
<dbReference type="Gene3D" id="3.40.50.720">
    <property type="entry name" value="NAD(P)-binding Rossmann-like Domain"/>
    <property type="match status" value="1"/>
</dbReference>
<evidence type="ECO:0000256" key="2">
    <source>
        <dbReference type="ARBA" id="ARBA00022553"/>
    </source>
</evidence>
<evidence type="ECO:0000256" key="3">
    <source>
        <dbReference type="ARBA" id="ARBA00022679"/>
    </source>
</evidence>
<protein>
    <submittedName>
        <fullName evidence="8">SDR family oxidoreductase</fullName>
    </submittedName>
</protein>